<dbReference type="AlphaFoldDB" id="A0AAE0J085"/>
<evidence type="ECO:0000256" key="1">
    <source>
        <dbReference type="SAM" id="SignalP"/>
    </source>
</evidence>
<protein>
    <recommendedName>
        <fullName evidence="4">Secreted protein</fullName>
    </recommendedName>
</protein>
<keyword evidence="1" id="KW-0732">Signal</keyword>
<reference evidence="2" key="1">
    <citation type="journal article" date="2023" name="Mol. Phylogenet. Evol.">
        <title>Genome-scale phylogeny and comparative genomics of the fungal order Sordariales.</title>
        <authorList>
            <person name="Hensen N."/>
            <person name="Bonometti L."/>
            <person name="Westerberg I."/>
            <person name="Brannstrom I.O."/>
            <person name="Guillou S."/>
            <person name="Cros-Aarteil S."/>
            <person name="Calhoun S."/>
            <person name="Haridas S."/>
            <person name="Kuo A."/>
            <person name="Mondo S."/>
            <person name="Pangilinan J."/>
            <person name="Riley R."/>
            <person name="LaButti K."/>
            <person name="Andreopoulos B."/>
            <person name="Lipzen A."/>
            <person name="Chen C."/>
            <person name="Yan M."/>
            <person name="Daum C."/>
            <person name="Ng V."/>
            <person name="Clum A."/>
            <person name="Steindorff A."/>
            <person name="Ohm R.A."/>
            <person name="Martin F."/>
            <person name="Silar P."/>
            <person name="Natvig D.O."/>
            <person name="Lalanne C."/>
            <person name="Gautier V."/>
            <person name="Ament-Velasquez S.L."/>
            <person name="Kruys A."/>
            <person name="Hutchinson M.I."/>
            <person name="Powell A.J."/>
            <person name="Barry K."/>
            <person name="Miller A.N."/>
            <person name="Grigoriev I.V."/>
            <person name="Debuchy R."/>
            <person name="Gladieux P."/>
            <person name="Hiltunen Thoren M."/>
            <person name="Johannesson H."/>
        </authorList>
    </citation>
    <scope>NUCLEOTIDE SEQUENCE</scope>
    <source>
        <strain evidence="2">CBS 560.94</strain>
    </source>
</reference>
<feature type="signal peptide" evidence="1">
    <location>
        <begin position="1"/>
        <end position="19"/>
    </location>
</feature>
<dbReference type="GeneID" id="87868529"/>
<gene>
    <name evidence="2" type="ORF">B0H65DRAFT_76199</name>
</gene>
<evidence type="ECO:0000313" key="3">
    <source>
        <dbReference type="Proteomes" id="UP001278500"/>
    </source>
</evidence>
<feature type="chain" id="PRO_5042158420" description="Secreted protein" evidence="1">
    <location>
        <begin position="20"/>
        <end position="90"/>
    </location>
</feature>
<evidence type="ECO:0000313" key="2">
    <source>
        <dbReference type="EMBL" id="KAK3334541.1"/>
    </source>
</evidence>
<keyword evidence="3" id="KW-1185">Reference proteome</keyword>
<comment type="caution">
    <text evidence="2">The sequence shown here is derived from an EMBL/GenBank/DDBJ whole genome shotgun (WGS) entry which is preliminary data.</text>
</comment>
<reference evidence="2" key="2">
    <citation type="submission" date="2023-06" db="EMBL/GenBank/DDBJ databases">
        <authorList>
            <consortium name="Lawrence Berkeley National Laboratory"/>
            <person name="Haridas S."/>
            <person name="Hensen N."/>
            <person name="Bonometti L."/>
            <person name="Westerberg I."/>
            <person name="Brannstrom I.O."/>
            <person name="Guillou S."/>
            <person name="Cros-Aarteil S."/>
            <person name="Calhoun S."/>
            <person name="Kuo A."/>
            <person name="Mondo S."/>
            <person name="Pangilinan J."/>
            <person name="Riley R."/>
            <person name="Labutti K."/>
            <person name="Andreopoulos B."/>
            <person name="Lipzen A."/>
            <person name="Chen C."/>
            <person name="Yanf M."/>
            <person name="Daum C."/>
            <person name="Ng V."/>
            <person name="Clum A."/>
            <person name="Steindorff A."/>
            <person name="Ohm R."/>
            <person name="Martin F."/>
            <person name="Silar P."/>
            <person name="Natvig D."/>
            <person name="Lalanne C."/>
            <person name="Gautier V."/>
            <person name="Ament-Velasquez S.L."/>
            <person name="Kruys A."/>
            <person name="Hutchinson M.I."/>
            <person name="Powell A.J."/>
            <person name="Barry K."/>
            <person name="Miller A.N."/>
            <person name="Grigoriev I.V."/>
            <person name="Debuchy R."/>
            <person name="Gladieux P."/>
            <person name="Thoren M.H."/>
            <person name="Johannesson H."/>
        </authorList>
    </citation>
    <scope>NUCLEOTIDE SEQUENCE</scope>
    <source>
        <strain evidence="2">CBS 560.94</strain>
    </source>
</reference>
<sequence length="90" mass="10458">MCCSWTILACSLLAMPLSALRKTYPDPLRYASLCRLPGLEIGLEFGPWRRDRSWGGRWIDLVCTRVATERRERNRQQSTMTNHYARTAII</sequence>
<dbReference type="Proteomes" id="UP001278500">
    <property type="component" value="Unassembled WGS sequence"/>
</dbReference>
<proteinExistence type="predicted"/>
<dbReference type="RefSeq" id="XP_062676707.1">
    <property type="nucleotide sequence ID" value="XM_062831375.1"/>
</dbReference>
<accession>A0AAE0J085</accession>
<dbReference type="EMBL" id="JAUEPP010000010">
    <property type="protein sequence ID" value="KAK3334541.1"/>
    <property type="molecule type" value="Genomic_DNA"/>
</dbReference>
<organism evidence="2 3">
    <name type="scientific">Neurospora tetraspora</name>
    <dbReference type="NCBI Taxonomy" id="94610"/>
    <lineage>
        <taxon>Eukaryota</taxon>
        <taxon>Fungi</taxon>
        <taxon>Dikarya</taxon>
        <taxon>Ascomycota</taxon>
        <taxon>Pezizomycotina</taxon>
        <taxon>Sordariomycetes</taxon>
        <taxon>Sordariomycetidae</taxon>
        <taxon>Sordariales</taxon>
        <taxon>Sordariaceae</taxon>
        <taxon>Neurospora</taxon>
    </lineage>
</organism>
<evidence type="ECO:0008006" key="4">
    <source>
        <dbReference type="Google" id="ProtNLM"/>
    </source>
</evidence>
<name>A0AAE0J085_9PEZI</name>